<dbReference type="Proteomes" id="UP000324897">
    <property type="component" value="Chromosome 3"/>
</dbReference>
<dbReference type="AlphaFoldDB" id="A0A5J9TP03"/>
<evidence type="ECO:0000313" key="1">
    <source>
        <dbReference type="EMBL" id="TVU13015.1"/>
    </source>
</evidence>
<dbReference type="Gramene" id="TVU13015">
    <property type="protein sequence ID" value="TVU13015"/>
    <property type="gene ID" value="EJB05_46683"/>
</dbReference>
<sequence>MNATDLSTPLDWPCNSFSNLASMAAAPLVTTSMAMSTTLRRSLAAALRLSERSVDSQYSMERSFSWRFCPCPSASASVYELTWPNYWTAII</sequence>
<keyword evidence="2" id="KW-1185">Reference proteome</keyword>
<comment type="caution">
    <text evidence="1">The sequence shown here is derived from an EMBL/GenBank/DDBJ whole genome shotgun (WGS) entry which is preliminary data.</text>
</comment>
<organism evidence="1 2">
    <name type="scientific">Eragrostis curvula</name>
    <name type="common">weeping love grass</name>
    <dbReference type="NCBI Taxonomy" id="38414"/>
    <lineage>
        <taxon>Eukaryota</taxon>
        <taxon>Viridiplantae</taxon>
        <taxon>Streptophyta</taxon>
        <taxon>Embryophyta</taxon>
        <taxon>Tracheophyta</taxon>
        <taxon>Spermatophyta</taxon>
        <taxon>Magnoliopsida</taxon>
        <taxon>Liliopsida</taxon>
        <taxon>Poales</taxon>
        <taxon>Poaceae</taxon>
        <taxon>PACMAD clade</taxon>
        <taxon>Chloridoideae</taxon>
        <taxon>Eragrostideae</taxon>
        <taxon>Eragrostidinae</taxon>
        <taxon>Eragrostis</taxon>
    </lineage>
</organism>
<reference evidence="1 2" key="1">
    <citation type="journal article" date="2019" name="Sci. Rep.">
        <title>A high-quality genome of Eragrostis curvula grass provides insights into Poaceae evolution and supports new strategies to enhance forage quality.</title>
        <authorList>
            <person name="Carballo J."/>
            <person name="Santos B.A.C.M."/>
            <person name="Zappacosta D."/>
            <person name="Garbus I."/>
            <person name="Selva J.P."/>
            <person name="Gallo C.A."/>
            <person name="Diaz A."/>
            <person name="Albertini E."/>
            <person name="Caccamo M."/>
            <person name="Echenique V."/>
        </authorList>
    </citation>
    <scope>NUCLEOTIDE SEQUENCE [LARGE SCALE GENOMIC DNA]</scope>
    <source>
        <strain evidence="2">cv. Victoria</strain>
        <tissue evidence="1">Leaf</tissue>
    </source>
</reference>
<proteinExistence type="predicted"/>
<accession>A0A5J9TP03</accession>
<gene>
    <name evidence="1" type="ORF">EJB05_46683</name>
</gene>
<dbReference type="EMBL" id="RWGY01000039">
    <property type="protein sequence ID" value="TVU13015.1"/>
    <property type="molecule type" value="Genomic_DNA"/>
</dbReference>
<protein>
    <submittedName>
        <fullName evidence="1">Uncharacterized protein</fullName>
    </submittedName>
</protein>
<evidence type="ECO:0000313" key="2">
    <source>
        <dbReference type="Proteomes" id="UP000324897"/>
    </source>
</evidence>
<name>A0A5J9TP03_9POAL</name>
<feature type="non-terminal residue" evidence="1">
    <location>
        <position position="1"/>
    </location>
</feature>